<dbReference type="GO" id="GO:0006310">
    <property type="term" value="P:DNA recombination"/>
    <property type="evidence" value="ECO:0007669"/>
    <property type="project" value="UniProtKB-KW"/>
</dbReference>
<accession>A0A329QF61</accession>
<evidence type="ECO:0000256" key="15">
    <source>
        <dbReference type="ARBA" id="ARBA00023172"/>
    </source>
</evidence>
<proteinExistence type="inferred from homology"/>
<keyword evidence="10" id="KW-0378">Hydrolase</keyword>
<evidence type="ECO:0000256" key="17">
    <source>
        <dbReference type="ARBA" id="ARBA00023211"/>
    </source>
</evidence>
<evidence type="ECO:0000256" key="9">
    <source>
        <dbReference type="ARBA" id="ARBA00022763"/>
    </source>
</evidence>
<evidence type="ECO:0000256" key="7">
    <source>
        <dbReference type="ARBA" id="ARBA00022723"/>
    </source>
</evidence>
<keyword evidence="8" id="KW-0547">Nucleotide-binding</keyword>
<dbReference type="NCBIfam" id="TIGR02779">
    <property type="entry name" value="NHEJ_ligase_lig"/>
    <property type="match status" value="1"/>
</dbReference>
<evidence type="ECO:0000256" key="12">
    <source>
        <dbReference type="ARBA" id="ARBA00022840"/>
    </source>
</evidence>
<dbReference type="GO" id="GO:0046872">
    <property type="term" value="F:metal ion binding"/>
    <property type="evidence" value="ECO:0007669"/>
    <property type="project" value="UniProtKB-KW"/>
</dbReference>
<dbReference type="CDD" id="cd07906">
    <property type="entry name" value="Adenylation_DNA_ligase_LigD_LigC"/>
    <property type="match status" value="1"/>
</dbReference>
<dbReference type="InterPro" id="IPR012340">
    <property type="entry name" value="NA-bd_OB-fold"/>
</dbReference>
<keyword evidence="26" id="KW-1185">Reference proteome</keyword>
<dbReference type="InterPro" id="IPR016059">
    <property type="entry name" value="DNA_ligase_ATP-dep_CS"/>
</dbReference>
<feature type="region of interest" description="Disordered" evidence="23">
    <location>
        <begin position="155"/>
        <end position="202"/>
    </location>
</feature>
<gene>
    <name evidence="25" type="primary">ligD</name>
    <name evidence="25" type="ORF">DPM12_17720</name>
</gene>
<comment type="catalytic activity">
    <reaction evidence="20">
        <text>ATP + (deoxyribonucleotide)n-3'-hydroxyl + 5'-phospho-(deoxyribonucleotide)m = (deoxyribonucleotide)n+m + AMP + diphosphate.</text>
        <dbReference type="EC" id="6.5.1.1"/>
    </reaction>
</comment>
<keyword evidence="11" id="KW-0269">Exonuclease</keyword>
<evidence type="ECO:0000256" key="21">
    <source>
        <dbReference type="ARBA" id="ARBA00049981"/>
    </source>
</evidence>
<dbReference type="Pfam" id="PF01068">
    <property type="entry name" value="DNA_ligase_A_M"/>
    <property type="match status" value="1"/>
</dbReference>
<comment type="caution">
    <text evidence="25">The sequence shown here is derived from an EMBL/GenBank/DDBJ whole genome shotgun (WGS) entry which is preliminary data.</text>
</comment>
<comment type="cofactor">
    <cofactor evidence="1">
        <name>Mn(2+)</name>
        <dbReference type="ChEBI" id="CHEBI:29035"/>
    </cofactor>
</comment>
<dbReference type="PANTHER" id="PTHR42705:SF2">
    <property type="entry name" value="BIFUNCTIONAL NON-HOMOLOGOUS END JOINING PROTEIN LIGD"/>
    <property type="match status" value="1"/>
</dbReference>
<dbReference type="NCBIfam" id="TIGR02778">
    <property type="entry name" value="ligD_pol"/>
    <property type="match status" value="1"/>
</dbReference>
<evidence type="ECO:0000256" key="23">
    <source>
        <dbReference type="SAM" id="MobiDB-lite"/>
    </source>
</evidence>
<reference evidence="25 26" key="1">
    <citation type="submission" date="2018-06" db="EMBL/GenBank/DDBJ databases">
        <title>Phytoactinopolyspora halophila sp. nov., a novel halophilic actinomycete isolated from a saline soil in China.</title>
        <authorList>
            <person name="Tang S.-K."/>
        </authorList>
    </citation>
    <scope>NUCLEOTIDE SEQUENCE [LARGE SCALE GENOMIC DNA]</scope>
    <source>
        <strain evidence="25 26">YIM 96934</strain>
    </source>
</reference>
<dbReference type="NCBIfam" id="TIGR02777">
    <property type="entry name" value="LigD_PE_dom"/>
    <property type="match status" value="1"/>
</dbReference>
<keyword evidence="15" id="KW-0233">DNA recombination</keyword>
<feature type="compositionally biased region" description="Basic and acidic residues" evidence="23">
    <location>
        <begin position="498"/>
        <end position="509"/>
    </location>
</feature>
<feature type="region of interest" description="Disordered" evidence="23">
    <location>
        <begin position="494"/>
        <end position="559"/>
    </location>
</feature>
<dbReference type="InterPro" id="IPR014143">
    <property type="entry name" value="NHEJ_ligase_prk"/>
</dbReference>
<feature type="compositionally biased region" description="Low complexity" evidence="23">
    <location>
        <begin position="524"/>
        <end position="543"/>
    </location>
</feature>
<evidence type="ECO:0000256" key="3">
    <source>
        <dbReference type="ARBA" id="ARBA00022598"/>
    </source>
</evidence>
<evidence type="ECO:0000256" key="22">
    <source>
        <dbReference type="ARBA" id="ARBA00049990"/>
    </source>
</evidence>
<dbReference type="GO" id="GO:0003677">
    <property type="term" value="F:DNA binding"/>
    <property type="evidence" value="ECO:0007669"/>
    <property type="project" value="UniProtKB-KW"/>
</dbReference>
<dbReference type="Gene3D" id="3.30.470.30">
    <property type="entry name" value="DNA ligase/mRNA capping enzyme"/>
    <property type="match status" value="1"/>
</dbReference>
<dbReference type="RefSeq" id="WP_112259691.1">
    <property type="nucleotide sequence ID" value="NZ_QMIG01000023.1"/>
</dbReference>
<evidence type="ECO:0000313" key="25">
    <source>
        <dbReference type="EMBL" id="RAW10950.1"/>
    </source>
</evidence>
<comment type="similarity">
    <text evidence="22">In the N-terminal section; belongs to the LigD polymerase family.</text>
</comment>
<dbReference type="GO" id="GO:0003910">
    <property type="term" value="F:DNA ligase (ATP) activity"/>
    <property type="evidence" value="ECO:0007669"/>
    <property type="project" value="UniProtKB-EC"/>
</dbReference>
<dbReference type="GO" id="GO:0004527">
    <property type="term" value="F:exonuclease activity"/>
    <property type="evidence" value="ECO:0007669"/>
    <property type="project" value="UniProtKB-KW"/>
</dbReference>
<evidence type="ECO:0000256" key="6">
    <source>
        <dbReference type="ARBA" id="ARBA00022722"/>
    </source>
</evidence>
<dbReference type="InterPro" id="IPR014144">
    <property type="entry name" value="LigD_PE_domain"/>
</dbReference>
<dbReference type="PROSITE" id="PS50160">
    <property type="entry name" value="DNA_LIGASE_A3"/>
    <property type="match status" value="1"/>
</dbReference>
<dbReference type="SUPFAM" id="SSF50249">
    <property type="entry name" value="Nucleic acid-binding proteins"/>
    <property type="match status" value="1"/>
</dbReference>
<dbReference type="InterPro" id="IPR014146">
    <property type="entry name" value="LigD_ligase_dom"/>
</dbReference>
<keyword evidence="12" id="KW-0067">ATP-binding</keyword>
<evidence type="ECO:0000256" key="1">
    <source>
        <dbReference type="ARBA" id="ARBA00001936"/>
    </source>
</evidence>
<dbReference type="Gene3D" id="3.30.1490.70">
    <property type="match status" value="1"/>
</dbReference>
<keyword evidence="5" id="KW-0548">Nucleotidyltransferase</keyword>
<keyword evidence="4" id="KW-0808">Transferase</keyword>
<dbReference type="EMBL" id="QMIG01000023">
    <property type="protein sequence ID" value="RAW10950.1"/>
    <property type="molecule type" value="Genomic_DNA"/>
</dbReference>
<keyword evidence="7" id="KW-0479">Metal-binding</keyword>
<dbReference type="Gene3D" id="2.40.50.140">
    <property type="entry name" value="Nucleic acid-binding proteins"/>
    <property type="match status" value="1"/>
</dbReference>
<evidence type="ECO:0000256" key="16">
    <source>
        <dbReference type="ARBA" id="ARBA00023204"/>
    </source>
</evidence>
<dbReference type="CDD" id="cd04863">
    <property type="entry name" value="MtLigD_Pol_like"/>
    <property type="match status" value="1"/>
</dbReference>
<dbReference type="Gene3D" id="3.90.920.10">
    <property type="entry name" value="DNA primase, PRIM domain"/>
    <property type="match status" value="1"/>
</dbReference>
<feature type="domain" description="ATP-dependent DNA ligase family profile" evidence="24">
    <location>
        <begin position="293"/>
        <end position="416"/>
    </location>
</feature>
<feature type="region of interest" description="Disordered" evidence="23">
    <location>
        <begin position="448"/>
        <end position="467"/>
    </location>
</feature>
<evidence type="ECO:0000256" key="8">
    <source>
        <dbReference type="ARBA" id="ARBA00022741"/>
    </source>
</evidence>
<feature type="compositionally biased region" description="Basic and acidic residues" evidence="23">
    <location>
        <begin position="1"/>
        <end position="12"/>
    </location>
</feature>
<dbReference type="InterPro" id="IPR012310">
    <property type="entry name" value="DNA_ligase_ATP-dep_cent"/>
</dbReference>
<dbReference type="InterPro" id="IPR014145">
    <property type="entry name" value="LigD_pol_dom"/>
</dbReference>
<keyword evidence="14" id="KW-0238">DNA-binding</keyword>
<dbReference type="Pfam" id="PF04679">
    <property type="entry name" value="DNA_ligase_A_C"/>
    <property type="match status" value="1"/>
</dbReference>
<name>A0A329QF61_9ACTN</name>
<evidence type="ECO:0000256" key="4">
    <source>
        <dbReference type="ARBA" id="ARBA00022679"/>
    </source>
</evidence>
<dbReference type="SUPFAM" id="SSF56091">
    <property type="entry name" value="DNA ligase/mRNA capping enzyme, catalytic domain"/>
    <property type="match status" value="1"/>
</dbReference>
<sequence>MAASRRLREYRQRRSFGTTPEPQGGDERHATTEASGNRFVIQEHHASRLHWDLRLEHDGVLMSWALPRGLPDDPDQNRLAIHTEDHPVEYLTFEGEIPRGEYGAGTMTIWDRGTYVAEKFEDDKLVVELTGERVHGTYALFQTENNWLIHRMDRPEAGSAPAPTSGNEPVPDTRTGTRADTHPGARPGSIEPMKAVPAESSQLPSDEDAWAFEVKWDGVRALAFRAEGSLRLISRTGTDITKQYPEIAPLARQLGARQVVLDGELVAFDDNGRPSFQHLQPRMNVTSDAKIRQHQRTHPVTYIIFDLLHLDGRSVMDQPYTERRRELEELDLDEAHWQVPGYHRGDARALLEATREQGIEGLIAKRLDSPYRPGRRSGDWLKVKNVYRQEMVIGGWTAGTGSREGSIGALLIGYYDDDGTGDGAAKLRYAGKVGTGFDSRTLRDLHRRLKGRERSDSPFTGRQPPKGAVFAEPELVCEVEFREWTRSGTVRQASYQGLRDDKPAREVVRETPAGAASDTESNSDTKSNSGAASSSDNKSSSGTGHDGTRDRLPEGTVTVEGRTLKLTNLDKIFYPDAGVTKGDVIEYYRALAPALLPHLRGRPLTMKRYPDGVRGENFFEKRCPQWRPDWVTTISIYSDSQREEIEYCVVEDLPTLLWTANLASLELHTLLATAQPTARSGGGGRKRSGTGDPERPTMVVFDLDPGQGSGLADCARVATSLRDLFDHLDLEVLVKSSGSKGLHLAIPLNTDVTYDDTKPFAHAVAQLAEKEWPDDVVSRMTKSRRRGKVLVDWSQNSGHKTTVAPFSLRAREHPTVSVPLSWPEVEAVASSDAEPASLLLDVDQVLQQIDERSALFQPLLERQQSLPDLS</sequence>
<evidence type="ECO:0000256" key="5">
    <source>
        <dbReference type="ARBA" id="ARBA00022695"/>
    </source>
</evidence>
<dbReference type="EC" id="6.5.1.1" evidence="2"/>
<dbReference type="InterPro" id="IPR052171">
    <property type="entry name" value="NHEJ_LigD"/>
</dbReference>
<keyword evidence="16" id="KW-0234">DNA repair</keyword>
<dbReference type="NCBIfam" id="TIGR02776">
    <property type="entry name" value="NHEJ_ligase_prk"/>
    <property type="match status" value="1"/>
</dbReference>
<protein>
    <recommendedName>
        <fullName evidence="2">DNA ligase (ATP)</fullName>
        <ecNumber evidence="2">6.5.1.1</ecNumber>
    </recommendedName>
    <alternativeName>
        <fullName evidence="19">NHEJ DNA polymerase</fullName>
    </alternativeName>
</protein>
<dbReference type="GO" id="GO:0005524">
    <property type="term" value="F:ATP binding"/>
    <property type="evidence" value="ECO:0007669"/>
    <property type="project" value="UniProtKB-KW"/>
</dbReference>
<feature type="region of interest" description="Disordered" evidence="23">
    <location>
        <begin position="1"/>
        <end position="30"/>
    </location>
</feature>
<dbReference type="OrthoDB" id="9802472at2"/>
<dbReference type="Proteomes" id="UP000250462">
    <property type="component" value="Unassembled WGS sequence"/>
</dbReference>
<evidence type="ECO:0000256" key="10">
    <source>
        <dbReference type="ARBA" id="ARBA00022801"/>
    </source>
</evidence>
<keyword evidence="18" id="KW-0511">Multifunctional enzyme</keyword>
<evidence type="ECO:0000259" key="24">
    <source>
        <dbReference type="PROSITE" id="PS50160"/>
    </source>
</evidence>
<keyword evidence="3 25" id="KW-0436">Ligase</keyword>
<evidence type="ECO:0000313" key="26">
    <source>
        <dbReference type="Proteomes" id="UP000250462"/>
    </source>
</evidence>
<keyword evidence="17" id="KW-0464">Manganese</keyword>
<evidence type="ECO:0000256" key="13">
    <source>
        <dbReference type="ARBA" id="ARBA00022932"/>
    </source>
</evidence>
<organism evidence="25 26">
    <name type="scientific">Phytoactinopolyspora halophila</name>
    <dbReference type="NCBI Taxonomy" id="1981511"/>
    <lineage>
        <taxon>Bacteria</taxon>
        <taxon>Bacillati</taxon>
        <taxon>Actinomycetota</taxon>
        <taxon>Actinomycetes</taxon>
        <taxon>Jiangellales</taxon>
        <taxon>Jiangellaceae</taxon>
        <taxon>Phytoactinopolyspora</taxon>
    </lineage>
</organism>
<evidence type="ECO:0000256" key="18">
    <source>
        <dbReference type="ARBA" id="ARBA00023268"/>
    </source>
</evidence>
<dbReference type="PANTHER" id="PTHR42705">
    <property type="entry name" value="BIFUNCTIONAL NON-HOMOLOGOUS END JOINING PROTEIN LIGD"/>
    <property type="match status" value="1"/>
</dbReference>
<dbReference type="InterPro" id="IPR012309">
    <property type="entry name" value="DNA_ligase_ATP-dep_C"/>
</dbReference>
<dbReference type="CDD" id="cd07971">
    <property type="entry name" value="OBF_DNA_ligase_LigD"/>
    <property type="match status" value="1"/>
</dbReference>
<evidence type="ECO:0000256" key="11">
    <source>
        <dbReference type="ARBA" id="ARBA00022839"/>
    </source>
</evidence>
<dbReference type="GO" id="GO:0003887">
    <property type="term" value="F:DNA-directed DNA polymerase activity"/>
    <property type="evidence" value="ECO:0007669"/>
    <property type="project" value="UniProtKB-KW"/>
</dbReference>
<evidence type="ECO:0000256" key="19">
    <source>
        <dbReference type="ARBA" id="ARBA00029943"/>
    </source>
</evidence>
<dbReference type="InterPro" id="IPR033649">
    <property type="entry name" value="MtLigD_Pol-like"/>
</dbReference>
<keyword evidence="9" id="KW-0227">DNA damage</keyword>
<evidence type="ECO:0000256" key="2">
    <source>
        <dbReference type="ARBA" id="ARBA00012727"/>
    </source>
</evidence>
<keyword evidence="13" id="KW-0239">DNA-directed DNA polymerase</keyword>
<dbReference type="Pfam" id="PF21686">
    <property type="entry name" value="LigD_Prim-Pol"/>
    <property type="match status" value="1"/>
</dbReference>
<comment type="similarity">
    <text evidence="21">In the C-terminal section; belongs to the ATP-dependent DNA ligase family.</text>
</comment>
<evidence type="ECO:0000256" key="14">
    <source>
        <dbReference type="ARBA" id="ARBA00023125"/>
    </source>
</evidence>
<dbReference type="AlphaFoldDB" id="A0A329QF61"/>
<dbReference type="PROSITE" id="PS00697">
    <property type="entry name" value="DNA_LIGASE_A1"/>
    <property type="match status" value="1"/>
</dbReference>
<dbReference type="Pfam" id="PF13298">
    <property type="entry name" value="LigD_N"/>
    <property type="match status" value="1"/>
</dbReference>
<keyword evidence="6" id="KW-0540">Nuclease</keyword>
<dbReference type="GO" id="GO:0006281">
    <property type="term" value="P:DNA repair"/>
    <property type="evidence" value="ECO:0007669"/>
    <property type="project" value="UniProtKB-KW"/>
</dbReference>
<feature type="region of interest" description="Disordered" evidence="23">
    <location>
        <begin position="676"/>
        <end position="697"/>
    </location>
</feature>
<evidence type="ECO:0000256" key="20">
    <source>
        <dbReference type="ARBA" id="ARBA00034003"/>
    </source>
</evidence>